<dbReference type="CDD" id="cd18809">
    <property type="entry name" value="SF1_C_RecD"/>
    <property type="match status" value="1"/>
</dbReference>
<dbReference type="InterPro" id="IPR027785">
    <property type="entry name" value="UvrD-like_helicase_C"/>
</dbReference>
<evidence type="ECO:0000313" key="5">
    <source>
        <dbReference type="Proteomes" id="UP000306575"/>
    </source>
</evidence>
<feature type="domain" description="UvrD-like helicase C-terminal" evidence="3">
    <location>
        <begin position="378"/>
        <end position="425"/>
    </location>
</feature>
<dbReference type="Pfam" id="PF13604">
    <property type="entry name" value="AAA_30"/>
    <property type="match status" value="1"/>
</dbReference>
<dbReference type="PANTHER" id="PTHR43788:SF6">
    <property type="entry name" value="DNA HELICASE B"/>
    <property type="match status" value="1"/>
</dbReference>
<dbReference type="RefSeq" id="WP_138016196.1">
    <property type="nucleotide sequence ID" value="NZ_SULI01000009.1"/>
</dbReference>
<dbReference type="EMBL" id="SULI01000009">
    <property type="protein sequence ID" value="TKZ20790.1"/>
    <property type="molecule type" value="Genomic_DNA"/>
</dbReference>
<evidence type="ECO:0000256" key="1">
    <source>
        <dbReference type="ARBA" id="ARBA00022741"/>
    </source>
</evidence>
<dbReference type="InterPro" id="IPR027417">
    <property type="entry name" value="P-loop_NTPase"/>
</dbReference>
<evidence type="ECO:0000313" key="4">
    <source>
        <dbReference type="EMBL" id="TKZ20790.1"/>
    </source>
</evidence>
<dbReference type="GO" id="GO:0003678">
    <property type="term" value="F:DNA helicase activity"/>
    <property type="evidence" value="ECO:0007669"/>
    <property type="project" value="UniProtKB-ARBA"/>
</dbReference>
<dbReference type="Proteomes" id="UP000306575">
    <property type="component" value="Unassembled WGS sequence"/>
</dbReference>
<dbReference type="AlphaFoldDB" id="A0A4U7N4S9"/>
<sequence>MSITVSEAQAKAISTIRDWYLNRRHQQQILRVFGYAGTGKTTITNLAMQALGLEPMTPGGLGGVLFAAFTGKAVLVMTRKGTPAQTIHSLIYRVSEATPEEIERVTAELAALERDLPRMAPAERGFAQAQIAQLKLRLDHIHEPQFVLNPQSDLRDADLLVLDEVSMVGRQMAEDLLAFGKPILVLGDPGQLPPVGEESFFTDAEPDVMLTEIHRQAADSPILRLATMTRRGESIPFGAFDENVWKMSQRDVMPGQLLNGGQVICGKNATRRRLNMAMKQAAGFGTDYPTGAGEKIICLRNRNDLGLINGMFLTLTDVRAHPHNPRAFRAEVQTEDGLAIPGEQEFWRGEYDDHVLFDPNRNRHEWATRRGLIESSWGYAITCHKAQGSSFGTVVVFDEGFGRSAEDYNRWLYTAITRAEHGLLILS</sequence>
<evidence type="ECO:0000259" key="3">
    <source>
        <dbReference type="Pfam" id="PF13538"/>
    </source>
</evidence>
<accession>A0A4U7N4S9</accession>
<dbReference type="PANTHER" id="PTHR43788">
    <property type="entry name" value="DNA2/NAM7 HELICASE FAMILY MEMBER"/>
    <property type="match status" value="1"/>
</dbReference>
<organism evidence="4 5">
    <name type="scientific">Shimia litoralis</name>
    <dbReference type="NCBI Taxonomy" id="420403"/>
    <lineage>
        <taxon>Bacteria</taxon>
        <taxon>Pseudomonadati</taxon>
        <taxon>Pseudomonadota</taxon>
        <taxon>Alphaproteobacteria</taxon>
        <taxon>Rhodobacterales</taxon>
        <taxon>Roseobacteraceae</taxon>
    </lineage>
</organism>
<dbReference type="Gene3D" id="3.40.50.300">
    <property type="entry name" value="P-loop containing nucleotide triphosphate hydrolases"/>
    <property type="match status" value="2"/>
</dbReference>
<keyword evidence="2" id="KW-0067">ATP-binding</keyword>
<name>A0A4U7N4S9_9RHOB</name>
<protein>
    <submittedName>
        <fullName evidence="4">Exodeoxyribonuclease V</fullName>
    </submittedName>
</protein>
<keyword evidence="1" id="KW-0547">Nucleotide-binding</keyword>
<reference evidence="4 5" key="1">
    <citation type="submission" date="2019-04" db="EMBL/GenBank/DDBJ databases">
        <title>Genome sequence of Pelagicola litoralis CL-ES2.</title>
        <authorList>
            <person name="Cao J."/>
        </authorList>
    </citation>
    <scope>NUCLEOTIDE SEQUENCE [LARGE SCALE GENOMIC DNA]</scope>
    <source>
        <strain evidence="4 5">CL-ES2</strain>
    </source>
</reference>
<dbReference type="OrthoDB" id="9803432at2"/>
<comment type="caution">
    <text evidence="4">The sequence shown here is derived from an EMBL/GenBank/DDBJ whole genome shotgun (WGS) entry which is preliminary data.</text>
</comment>
<dbReference type="Pfam" id="PF13538">
    <property type="entry name" value="UvrD_C_2"/>
    <property type="match status" value="1"/>
</dbReference>
<dbReference type="SUPFAM" id="SSF52540">
    <property type="entry name" value="P-loop containing nucleoside triphosphate hydrolases"/>
    <property type="match status" value="1"/>
</dbReference>
<evidence type="ECO:0000256" key="2">
    <source>
        <dbReference type="ARBA" id="ARBA00022840"/>
    </source>
</evidence>
<gene>
    <name evidence="4" type="ORF">FAP39_09720</name>
</gene>
<proteinExistence type="predicted"/>
<keyword evidence="5" id="KW-1185">Reference proteome</keyword>
<dbReference type="InterPro" id="IPR050534">
    <property type="entry name" value="Coronavir_polyprotein_1ab"/>
</dbReference>
<dbReference type="GO" id="GO:0005524">
    <property type="term" value="F:ATP binding"/>
    <property type="evidence" value="ECO:0007669"/>
    <property type="project" value="UniProtKB-KW"/>
</dbReference>